<comment type="subcellular location">
    <subcellularLocation>
        <location evidence="1">Cell membrane</location>
        <topology evidence="1">Multi-pass membrane protein</topology>
    </subcellularLocation>
</comment>
<keyword evidence="5 6" id="KW-0472">Membrane</keyword>
<feature type="transmembrane region" description="Helical" evidence="6">
    <location>
        <begin position="113"/>
        <end position="138"/>
    </location>
</feature>
<proteinExistence type="predicted"/>
<evidence type="ECO:0000256" key="2">
    <source>
        <dbReference type="ARBA" id="ARBA00022475"/>
    </source>
</evidence>
<evidence type="ECO:0000256" key="5">
    <source>
        <dbReference type="ARBA" id="ARBA00023136"/>
    </source>
</evidence>
<dbReference type="PANTHER" id="PTHR35007:SF2">
    <property type="entry name" value="PILUS ASSEMBLE PROTEIN"/>
    <property type="match status" value="1"/>
</dbReference>
<evidence type="ECO:0000313" key="8">
    <source>
        <dbReference type="EMBL" id="NLD33263.1"/>
    </source>
</evidence>
<dbReference type="Pfam" id="PF00482">
    <property type="entry name" value="T2SSF"/>
    <property type="match status" value="1"/>
</dbReference>
<accession>A0A847D8V3</accession>
<keyword evidence="4 6" id="KW-1133">Transmembrane helix</keyword>
<comment type="caution">
    <text evidence="8">The sequence shown here is derived from an EMBL/GenBank/DDBJ whole genome shotgun (WGS) entry which is preliminary data.</text>
</comment>
<dbReference type="AlphaFoldDB" id="A0A847D8V3"/>
<evidence type="ECO:0000256" key="4">
    <source>
        <dbReference type="ARBA" id="ARBA00022989"/>
    </source>
</evidence>
<evidence type="ECO:0000256" key="1">
    <source>
        <dbReference type="ARBA" id="ARBA00004651"/>
    </source>
</evidence>
<gene>
    <name evidence="8" type="ORF">GX662_13570</name>
</gene>
<protein>
    <submittedName>
        <fullName evidence="8">Type II secretion system F family protein</fullName>
    </submittedName>
</protein>
<organism evidence="8 9">
    <name type="scientific">Trichococcus flocculiformis</name>
    <dbReference type="NCBI Taxonomy" id="82803"/>
    <lineage>
        <taxon>Bacteria</taxon>
        <taxon>Bacillati</taxon>
        <taxon>Bacillota</taxon>
        <taxon>Bacilli</taxon>
        <taxon>Lactobacillales</taxon>
        <taxon>Carnobacteriaceae</taxon>
        <taxon>Trichococcus</taxon>
    </lineage>
</organism>
<dbReference type="GO" id="GO:0005886">
    <property type="term" value="C:plasma membrane"/>
    <property type="evidence" value="ECO:0007669"/>
    <property type="project" value="UniProtKB-SubCell"/>
</dbReference>
<keyword evidence="2" id="KW-1003">Cell membrane</keyword>
<dbReference type="InterPro" id="IPR018076">
    <property type="entry name" value="T2SS_GspF_dom"/>
</dbReference>
<keyword evidence="3 6" id="KW-0812">Transmembrane</keyword>
<dbReference type="Proteomes" id="UP000589373">
    <property type="component" value="Unassembled WGS sequence"/>
</dbReference>
<dbReference type="PANTHER" id="PTHR35007">
    <property type="entry name" value="INTEGRAL MEMBRANE PROTEIN-RELATED"/>
    <property type="match status" value="1"/>
</dbReference>
<feature type="domain" description="Type II secretion system protein GspF" evidence="7">
    <location>
        <begin position="4"/>
        <end position="129"/>
    </location>
</feature>
<evidence type="ECO:0000259" key="7">
    <source>
        <dbReference type="Pfam" id="PF00482"/>
    </source>
</evidence>
<evidence type="ECO:0000256" key="6">
    <source>
        <dbReference type="SAM" id="Phobius"/>
    </source>
</evidence>
<name>A0A847D8V3_9LACT</name>
<sequence>MSTFLMFFSCALAAGADQRKALKESALRLGGPIKEEIETVLLEVSAGKPISEAMFDMAERTDLDEMRAIAKTISQSMRYGSSLAEDMKEQAAQMRTARRYDSMEAANKLTVKLIFPVLIFMLLPCLIAIGFPAAVVLLEAFK</sequence>
<reference evidence="8 9" key="1">
    <citation type="journal article" date="2020" name="Biotechnol. Biofuels">
        <title>New insights from the biogas microbiome by comprehensive genome-resolved metagenomics of nearly 1600 species originating from multiple anaerobic digesters.</title>
        <authorList>
            <person name="Campanaro S."/>
            <person name="Treu L."/>
            <person name="Rodriguez-R L.M."/>
            <person name="Kovalovszki A."/>
            <person name="Ziels R.M."/>
            <person name="Maus I."/>
            <person name="Zhu X."/>
            <person name="Kougias P.G."/>
            <person name="Basile A."/>
            <person name="Luo G."/>
            <person name="Schluter A."/>
            <person name="Konstantinidis K.T."/>
            <person name="Angelidaki I."/>
        </authorList>
    </citation>
    <scope>NUCLEOTIDE SEQUENCE [LARGE SCALE GENOMIC DNA]</scope>
    <source>
        <strain evidence="8">AS07pgkLD_105</strain>
    </source>
</reference>
<evidence type="ECO:0000313" key="9">
    <source>
        <dbReference type="Proteomes" id="UP000589373"/>
    </source>
</evidence>
<dbReference type="EMBL" id="JAAZCD010000321">
    <property type="protein sequence ID" value="NLD33263.1"/>
    <property type="molecule type" value="Genomic_DNA"/>
</dbReference>
<evidence type="ECO:0000256" key="3">
    <source>
        <dbReference type="ARBA" id="ARBA00022692"/>
    </source>
</evidence>